<evidence type="ECO:0000313" key="2">
    <source>
        <dbReference type="EMBL" id="GJS93295.1"/>
    </source>
</evidence>
<dbReference type="EMBL" id="BQNB010011647">
    <property type="protein sequence ID" value="GJS93295.1"/>
    <property type="molecule type" value="Genomic_DNA"/>
</dbReference>
<feature type="region of interest" description="Disordered" evidence="1">
    <location>
        <begin position="151"/>
        <end position="170"/>
    </location>
</feature>
<sequence length="170" mass="20116">MVTDLEDPKTHNVGGVWSGEYMDHGFTKSMSELDRCYTMLQELHSVIVGGALIHKNREGNKHEGQRIHPTIVVDRENTTRCFGSWIDSWEYGRRIKKYEGFRVDVKRKSIEDKVHREKVFEVDEALNIENTRESCRILVICNTKEQYRNVERERSWEDGSSKRKQQRKKD</sequence>
<reference evidence="2" key="2">
    <citation type="submission" date="2022-01" db="EMBL/GenBank/DDBJ databases">
        <authorList>
            <person name="Yamashiro T."/>
            <person name="Shiraishi A."/>
            <person name="Satake H."/>
            <person name="Nakayama K."/>
        </authorList>
    </citation>
    <scope>NUCLEOTIDE SEQUENCE</scope>
</reference>
<evidence type="ECO:0000313" key="3">
    <source>
        <dbReference type="Proteomes" id="UP001151760"/>
    </source>
</evidence>
<proteinExistence type="predicted"/>
<keyword evidence="3" id="KW-1185">Reference proteome</keyword>
<name>A0ABQ4ZWD6_9ASTR</name>
<gene>
    <name evidence="2" type="ORF">Tco_0800263</name>
</gene>
<organism evidence="2 3">
    <name type="scientific">Tanacetum coccineum</name>
    <dbReference type="NCBI Taxonomy" id="301880"/>
    <lineage>
        <taxon>Eukaryota</taxon>
        <taxon>Viridiplantae</taxon>
        <taxon>Streptophyta</taxon>
        <taxon>Embryophyta</taxon>
        <taxon>Tracheophyta</taxon>
        <taxon>Spermatophyta</taxon>
        <taxon>Magnoliopsida</taxon>
        <taxon>eudicotyledons</taxon>
        <taxon>Gunneridae</taxon>
        <taxon>Pentapetalae</taxon>
        <taxon>asterids</taxon>
        <taxon>campanulids</taxon>
        <taxon>Asterales</taxon>
        <taxon>Asteraceae</taxon>
        <taxon>Asteroideae</taxon>
        <taxon>Anthemideae</taxon>
        <taxon>Anthemidinae</taxon>
        <taxon>Tanacetum</taxon>
    </lineage>
</organism>
<comment type="caution">
    <text evidence="2">The sequence shown here is derived from an EMBL/GenBank/DDBJ whole genome shotgun (WGS) entry which is preliminary data.</text>
</comment>
<reference evidence="2" key="1">
    <citation type="journal article" date="2022" name="Int. J. Mol. Sci.">
        <title>Draft Genome of Tanacetum Coccineum: Genomic Comparison of Closely Related Tanacetum-Family Plants.</title>
        <authorList>
            <person name="Yamashiro T."/>
            <person name="Shiraishi A."/>
            <person name="Nakayama K."/>
            <person name="Satake H."/>
        </authorList>
    </citation>
    <scope>NUCLEOTIDE SEQUENCE</scope>
</reference>
<evidence type="ECO:0000256" key="1">
    <source>
        <dbReference type="SAM" id="MobiDB-lite"/>
    </source>
</evidence>
<protein>
    <submittedName>
        <fullName evidence="2">Uncharacterized protein</fullName>
    </submittedName>
</protein>
<accession>A0ABQ4ZWD6</accession>
<feature type="compositionally biased region" description="Basic and acidic residues" evidence="1">
    <location>
        <begin position="151"/>
        <end position="161"/>
    </location>
</feature>
<dbReference type="Proteomes" id="UP001151760">
    <property type="component" value="Unassembled WGS sequence"/>
</dbReference>